<feature type="domain" description="VWFC" evidence="7">
    <location>
        <begin position="148"/>
        <end position="212"/>
    </location>
</feature>
<dbReference type="PANTHER" id="PTHR46698">
    <property type="entry name" value="CROSSVEINLESS 2"/>
    <property type="match status" value="1"/>
</dbReference>
<feature type="signal peptide" evidence="6">
    <location>
        <begin position="1"/>
        <end position="24"/>
    </location>
</feature>
<keyword evidence="3 6" id="KW-0732">Signal</keyword>
<evidence type="ECO:0000256" key="3">
    <source>
        <dbReference type="ARBA" id="ARBA00022729"/>
    </source>
</evidence>
<feature type="domain" description="VWFC" evidence="7">
    <location>
        <begin position="222"/>
        <end position="281"/>
    </location>
</feature>
<evidence type="ECO:0000256" key="4">
    <source>
        <dbReference type="ARBA" id="ARBA00022737"/>
    </source>
</evidence>
<evidence type="ECO:0000256" key="1">
    <source>
        <dbReference type="ARBA" id="ARBA00004613"/>
    </source>
</evidence>
<dbReference type="InterPro" id="IPR001846">
    <property type="entry name" value="VWF_type-D"/>
</dbReference>
<dbReference type="PROSITE" id="PS51233">
    <property type="entry name" value="VWFD"/>
    <property type="match status" value="1"/>
</dbReference>
<evidence type="ECO:0000313" key="9">
    <source>
        <dbReference type="EMBL" id="NBJ63451.1"/>
    </source>
</evidence>
<comment type="subcellular location">
    <subcellularLocation>
        <location evidence="1">Secreted</location>
    </subcellularLocation>
</comment>
<evidence type="ECO:0000259" key="8">
    <source>
        <dbReference type="PROSITE" id="PS51233"/>
    </source>
</evidence>
<dbReference type="PROSITE" id="PS01208">
    <property type="entry name" value="VWFC_1"/>
    <property type="match status" value="1"/>
</dbReference>
<dbReference type="SUPFAM" id="SSF57603">
    <property type="entry name" value="FnI-like domain"/>
    <property type="match status" value="5"/>
</dbReference>
<protein>
    <submittedName>
        <fullName evidence="9">Putative von willebrand factor</fullName>
    </submittedName>
</protein>
<evidence type="ECO:0000256" key="6">
    <source>
        <dbReference type="SAM" id="SignalP"/>
    </source>
</evidence>
<dbReference type="PANTHER" id="PTHR46698:SF4">
    <property type="entry name" value="CROSSVEINLESS 2"/>
    <property type="match status" value="1"/>
</dbReference>
<dbReference type="InterPro" id="IPR014853">
    <property type="entry name" value="VWF/SSPO/ZAN-like_Cys-rich_dom"/>
</dbReference>
<feature type="domain" description="VWFD" evidence="8">
    <location>
        <begin position="353"/>
        <end position="527"/>
    </location>
</feature>
<reference evidence="9" key="1">
    <citation type="submission" date="2019-10" db="EMBL/GenBank/DDBJ databases">
        <title>Short sand fly seasons in Tbilisi, Georgia, hinder development of host immunity to saliva of the visceral leishmaniasis vector Phlebotomus kandelakii.</title>
        <authorList>
            <person name="Oliveira F."/>
            <person name="Giorgobiani E."/>
            <person name="Guimaraes-Costa A.B."/>
            <person name="Abdeladhim M."/>
            <person name="Oristian J."/>
            <person name="Tskhvaradze L."/>
            <person name="Tsertsvadze N."/>
            <person name="Zakalashvili M."/>
            <person name="Valenzuela J.G."/>
            <person name="Kamhawi S."/>
        </authorList>
    </citation>
    <scope>NUCLEOTIDE SEQUENCE</scope>
    <source>
        <strain evidence="9">Wild-capture in Tbilisi</strain>
        <tissue evidence="9">Salivary glands</tissue>
    </source>
</reference>
<accession>A0A6B2EJW7</accession>
<dbReference type="Gene3D" id="6.20.200.20">
    <property type="match status" value="5"/>
</dbReference>
<evidence type="ECO:0000256" key="2">
    <source>
        <dbReference type="ARBA" id="ARBA00022525"/>
    </source>
</evidence>
<dbReference type="Pfam" id="PF00093">
    <property type="entry name" value="VWC"/>
    <property type="match status" value="3"/>
</dbReference>
<feature type="compositionally biased region" description="Basic residues" evidence="5">
    <location>
        <begin position="642"/>
        <end position="651"/>
    </location>
</feature>
<keyword evidence="2" id="KW-0964">Secreted</keyword>
<dbReference type="GO" id="GO:0036122">
    <property type="term" value="F:BMP binding"/>
    <property type="evidence" value="ECO:0007669"/>
    <property type="project" value="TreeGrafter"/>
</dbReference>
<proteinExistence type="predicted"/>
<dbReference type="Pfam" id="PF08742">
    <property type="entry name" value="C8"/>
    <property type="match status" value="1"/>
</dbReference>
<feature type="region of interest" description="Disordered" evidence="5">
    <location>
        <begin position="641"/>
        <end position="661"/>
    </location>
</feature>
<dbReference type="AlphaFoldDB" id="A0A6B2EJW7"/>
<dbReference type="PROSITE" id="PS50184">
    <property type="entry name" value="VWFC_2"/>
    <property type="match status" value="3"/>
</dbReference>
<dbReference type="SMART" id="SM00216">
    <property type="entry name" value="VWD"/>
    <property type="match status" value="1"/>
</dbReference>
<dbReference type="SMART" id="SM00832">
    <property type="entry name" value="C8"/>
    <property type="match status" value="1"/>
</dbReference>
<feature type="chain" id="PRO_5025505797" evidence="6">
    <location>
        <begin position="25"/>
        <end position="682"/>
    </location>
</feature>
<feature type="domain" description="VWFC" evidence="7">
    <location>
        <begin position="289"/>
        <end position="349"/>
    </location>
</feature>
<sequence>MDRRVLVTWMLTLIFLTSISTVNAYESIAGKRQPCTNEGEEVAVDSINKDFHCFKCRCQNGFVECDPEQCPSVDECYMLVKKPPGVCCEKCKDCFYRGKTYASGAEWTDPEDPCSSYKCVAGVVTESNIQCYTPCPDPLPPKPGQCCPTCIGCKLNGQRVDEGREVTLREDPCLKCHCSSKKLTCVKKACPVIQCPVSKQIKLPGECCPRCTERREILHFPGNCILGKGFHQDKKKFHADPCSACICTNGTSICRRTTCPVLECPPELQYQEPSSCCPTCPPPTMELQSVCSHNGTVYQDNDVWDLSPCAACRCHRGTVRCTQTKCPEVKCRPNQTLGVPPGECCPTCQETAGICTVFGDPHYKTFDGKFFSFQGACKYQLTADCKDHSFFIRVTNDARGTRSSSWTKTVTLKMGETKVNLGQKMRVKVNGTRVLPPYQVQDVLSVNMTEDGVVVDTALGIRLLWDGANFLQVQAAVKFKGRLCGLCGNYNGVSRDDLKMRHGANMSDDNVWRFANSWRVGGRKACGRRRESFGRRGNACQSRRSRRRWGVCRPLRDSRDTAVFGSCGSHLNPSNYLESCRKDMCECRTELCYCDSFSAYAHECTRLGVELPNWRHETKCTRANIRSANAKSPQELELIQRERKRTKRPHGRRAEELRKHIPKAVLTHREHRLADRTPPPLH</sequence>
<dbReference type="GO" id="GO:0005576">
    <property type="term" value="C:extracellular region"/>
    <property type="evidence" value="ECO:0007669"/>
    <property type="project" value="UniProtKB-SubCell"/>
</dbReference>
<dbReference type="Pfam" id="PF00094">
    <property type="entry name" value="VWD"/>
    <property type="match status" value="1"/>
</dbReference>
<dbReference type="SMART" id="SM00214">
    <property type="entry name" value="VWC"/>
    <property type="match status" value="5"/>
</dbReference>
<dbReference type="InterPro" id="IPR052424">
    <property type="entry name" value="Kielin_Chordin-BMP_Reg"/>
</dbReference>
<dbReference type="EMBL" id="GIFK01005748">
    <property type="protein sequence ID" value="NBJ63451.1"/>
    <property type="molecule type" value="Transcribed_RNA"/>
</dbReference>
<evidence type="ECO:0000259" key="7">
    <source>
        <dbReference type="PROSITE" id="PS50184"/>
    </source>
</evidence>
<keyword evidence="4" id="KW-0677">Repeat</keyword>
<organism evidence="9">
    <name type="scientific">Phlebotomus kandelakii</name>
    <dbReference type="NCBI Taxonomy" id="1109342"/>
    <lineage>
        <taxon>Eukaryota</taxon>
        <taxon>Metazoa</taxon>
        <taxon>Ecdysozoa</taxon>
        <taxon>Arthropoda</taxon>
        <taxon>Hexapoda</taxon>
        <taxon>Insecta</taxon>
        <taxon>Pterygota</taxon>
        <taxon>Neoptera</taxon>
        <taxon>Endopterygota</taxon>
        <taxon>Diptera</taxon>
        <taxon>Nematocera</taxon>
        <taxon>Psychodoidea</taxon>
        <taxon>Psychodidae</taxon>
        <taxon>Phlebotomus</taxon>
        <taxon>Larroussius</taxon>
    </lineage>
</organism>
<evidence type="ECO:0000256" key="5">
    <source>
        <dbReference type="SAM" id="MobiDB-lite"/>
    </source>
</evidence>
<name>A0A6B2EJW7_9DIPT</name>
<dbReference type="GO" id="GO:0030513">
    <property type="term" value="P:positive regulation of BMP signaling pathway"/>
    <property type="evidence" value="ECO:0007669"/>
    <property type="project" value="TreeGrafter"/>
</dbReference>
<dbReference type="InterPro" id="IPR001007">
    <property type="entry name" value="VWF_dom"/>
</dbReference>